<dbReference type="Pfam" id="PF00557">
    <property type="entry name" value="Peptidase_M24"/>
    <property type="match status" value="1"/>
</dbReference>
<dbReference type="InterPro" id="IPR050659">
    <property type="entry name" value="Peptidase_M24B"/>
</dbReference>
<protein>
    <recommendedName>
        <fullName evidence="4">Xaa-Pro dipeptidase</fullName>
    </recommendedName>
</protein>
<organism evidence="3">
    <name type="scientific">marine metagenome</name>
    <dbReference type="NCBI Taxonomy" id="408172"/>
    <lineage>
        <taxon>unclassified sequences</taxon>
        <taxon>metagenomes</taxon>
        <taxon>ecological metagenomes</taxon>
    </lineage>
</organism>
<dbReference type="PANTHER" id="PTHR46112">
    <property type="entry name" value="AMINOPEPTIDASE"/>
    <property type="match status" value="1"/>
</dbReference>
<reference evidence="3" key="1">
    <citation type="submission" date="2018-05" db="EMBL/GenBank/DDBJ databases">
        <authorList>
            <person name="Lanie J.A."/>
            <person name="Ng W.-L."/>
            <person name="Kazmierczak K.M."/>
            <person name="Andrzejewski T.M."/>
            <person name="Davidsen T.M."/>
            <person name="Wayne K.J."/>
            <person name="Tettelin H."/>
            <person name="Glass J.I."/>
            <person name="Rusch D."/>
            <person name="Podicherti R."/>
            <person name="Tsui H.-C.T."/>
            <person name="Winkler M.E."/>
        </authorList>
    </citation>
    <scope>NUCLEOTIDE SEQUENCE</scope>
</reference>
<dbReference type="CDD" id="cd01066">
    <property type="entry name" value="APP_MetAP"/>
    <property type="match status" value="1"/>
</dbReference>
<feature type="domain" description="Creatinase N-terminal" evidence="2">
    <location>
        <begin position="13"/>
        <end position="152"/>
    </location>
</feature>
<proteinExistence type="predicted"/>
<gene>
    <name evidence="3" type="ORF">METZ01_LOCUS3116</name>
</gene>
<dbReference type="InterPro" id="IPR036005">
    <property type="entry name" value="Creatinase/aminopeptidase-like"/>
</dbReference>
<dbReference type="SUPFAM" id="SSF55920">
    <property type="entry name" value="Creatinase/aminopeptidase"/>
    <property type="match status" value="1"/>
</dbReference>
<dbReference type="Gene3D" id="3.90.230.10">
    <property type="entry name" value="Creatinase/methionine aminopeptidase superfamily"/>
    <property type="match status" value="1"/>
</dbReference>
<dbReference type="InterPro" id="IPR000994">
    <property type="entry name" value="Pept_M24"/>
</dbReference>
<dbReference type="InterPro" id="IPR029149">
    <property type="entry name" value="Creatin/AminoP/Spt16_N"/>
</dbReference>
<evidence type="ECO:0000259" key="2">
    <source>
        <dbReference type="Pfam" id="PF01321"/>
    </source>
</evidence>
<feature type="domain" description="Peptidase M24" evidence="1">
    <location>
        <begin position="161"/>
        <end position="358"/>
    </location>
</feature>
<sequence>MSLHFERTEFGQRIKSLRELMAENELDGMLLFRQESMFYLSGYDTFGYVFFQCLYLGLDGKLILLTRAPDLRQAENTSILEDIRIWVDGPEINPARQLKDILRECACEGLQLGVEYDSYGLTAKNGKLLDSALAGFCKLKDASNLVNRLRVIKSPEELVYVRKAAELADDALDEAHKLVKADCDEGELLAVMQGAVFRGGGDYPGNEFIIGSGKNALLCRYYSGRRKLDPEDQLTLEWAGVYRHYHAAMMRTIPVGRVTDQHSKMHAVCLEAMAACESALSPGNPMGEVFDAYARTCDNFGMRKHRLNATGYSMGTTFSPNWMDWPMFYHGNQVLAEKNMVFFLHMILMDSDTGNAMCFGQSYVVNDAGCECLSRHPLDLVVR</sequence>
<dbReference type="InterPro" id="IPR000587">
    <property type="entry name" value="Creatinase_N"/>
</dbReference>
<accession>A0A381N6M7</accession>
<dbReference type="Pfam" id="PF01321">
    <property type="entry name" value="Creatinase_N"/>
    <property type="match status" value="1"/>
</dbReference>
<dbReference type="EMBL" id="UINC01000161">
    <property type="protein sequence ID" value="SUZ50262.1"/>
    <property type="molecule type" value="Genomic_DNA"/>
</dbReference>
<evidence type="ECO:0000313" key="3">
    <source>
        <dbReference type="EMBL" id="SUZ50262.1"/>
    </source>
</evidence>
<dbReference type="SUPFAM" id="SSF53092">
    <property type="entry name" value="Creatinase/prolidase N-terminal domain"/>
    <property type="match status" value="1"/>
</dbReference>
<dbReference type="Gene3D" id="3.40.350.10">
    <property type="entry name" value="Creatinase/prolidase N-terminal domain"/>
    <property type="match status" value="1"/>
</dbReference>
<dbReference type="AlphaFoldDB" id="A0A381N6M7"/>
<dbReference type="PANTHER" id="PTHR46112:SF2">
    <property type="entry name" value="XAA-PRO AMINOPEPTIDASE P-RELATED"/>
    <property type="match status" value="1"/>
</dbReference>
<evidence type="ECO:0008006" key="4">
    <source>
        <dbReference type="Google" id="ProtNLM"/>
    </source>
</evidence>
<name>A0A381N6M7_9ZZZZ</name>
<evidence type="ECO:0000259" key="1">
    <source>
        <dbReference type="Pfam" id="PF00557"/>
    </source>
</evidence>